<accession>A0A811KYQ2</accession>
<name>A0A811KYQ2_9BILA</name>
<dbReference type="EMBL" id="CAJFDH010000004">
    <property type="protein sequence ID" value="CAD5220985.1"/>
    <property type="molecule type" value="Genomic_DNA"/>
</dbReference>
<proteinExistence type="predicted"/>
<sequence length="458" mass="52039">MKFRASLFMFLVGYVNCIYFDSITHLFKARLGSKSSLTTDFHFERTRNDIFVFGKECAKTNCTTDSHQLYDFEADGKTLSGNYVEFKDANVYTRDCEDVSFTVADKTSTHTVKVAVAPVDEKSIWSYKYDGYVGIMSGKDSAFDKIVNSYDNKHMLIVPWRVWNPTMEGDLLLGEESKKCGNFSFTDSDSNYWSTTTTIGEGDDKKTIKIAPAFVSITLAKKSIMEKYFTKENDIDEATYKTMKSYKMTYAGFEFTIEPKHVFLKLDGRYYTMINPLDDDDEIDFAFGYDIFKQNCFKMVKDGDKYKIGLAERLPNTSAALADGKALSGKSEWFAGAHVIVRQCDKVSLTIENQTTTHNIKIAYAPMDSNSPRSFLYDAFIGIKAGKDSAFDKILDAYSKKHMLIVPWRVQAGNKQNKAVIFSSARNQNIAETLRLQILKRIIGLQLLKLAKVTSRKR</sequence>
<keyword evidence="2" id="KW-1185">Reference proteome</keyword>
<dbReference type="Proteomes" id="UP000614601">
    <property type="component" value="Unassembled WGS sequence"/>
</dbReference>
<reference evidence="1" key="1">
    <citation type="submission" date="2020-09" db="EMBL/GenBank/DDBJ databases">
        <authorList>
            <person name="Kikuchi T."/>
        </authorList>
    </citation>
    <scope>NUCLEOTIDE SEQUENCE</scope>
    <source>
        <strain evidence="1">SH1</strain>
    </source>
</reference>
<protein>
    <recommendedName>
        <fullName evidence="3">Peptidase A1 domain-containing protein</fullName>
    </recommendedName>
</protein>
<dbReference type="Proteomes" id="UP000783686">
    <property type="component" value="Unassembled WGS sequence"/>
</dbReference>
<organism evidence="1 2">
    <name type="scientific">Bursaphelenchus okinawaensis</name>
    <dbReference type="NCBI Taxonomy" id="465554"/>
    <lineage>
        <taxon>Eukaryota</taxon>
        <taxon>Metazoa</taxon>
        <taxon>Ecdysozoa</taxon>
        <taxon>Nematoda</taxon>
        <taxon>Chromadorea</taxon>
        <taxon>Rhabditida</taxon>
        <taxon>Tylenchina</taxon>
        <taxon>Tylenchomorpha</taxon>
        <taxon>Aphelenchoidea</taxon>
        <taxon>Aphelenchoididae</taxon>
        <taxon>Bursaphelenchus</taxon>
    </lineage>
</organism>
<evidence type="ECO:0000313" key="2">
    <source>
        <dbReference type="Proteomes" id="UP000614601"/>
    </source>
</evidence>
<gene>
    <name evidence="1" type="ORF">BOKJ2_LOCUS9218</name>
</gene>
<evidence type="ECO:0000313" key="1">
    <source>
        <dbReference type="EMBL" id="CAD5220985.1"/>
    </source>
</evidence>
<dbReference type="EMBL" id="CAJFCW020000004">
    <property type="protein sequence ID" value="CAG9114406.1"/>
    <property type="molecule type" value="Genomic_DNA"/>
</dbReference>
<evidence type="ECO:0008006" key="3">
    <source>
        <dbReference type="Google" id="ProtNLM"/>
    </source>
</evidence>
<comment type="caution">
    <text evidence="1">The sequence shown here is derived from an EMBL/GenBank/DDBJ whole genome shotgun (WGS) entry which is preliminary data.</text>
</comment>
<dbReference type="AlphaFoldDB" id="A0A811KYQ2"/>